<name>A0A0E3UXZ8_9BACT</name>
<dbReference type="PANTHER" id="PTHR14969:SF13">
    <property type="entry name" value="AT30094P"/>
    <property type="match status" value="1"/>
</dbReference>
<evidence type="ECO:0000256" key="1">
    <source>
        <dbReference type="SAM" id="Phobius"/>
    </source>
</evidence>
<dbReference type="AlphaFoldDB" id="A0A0E3UXZ8"/>
<dbReference type="SUPFAM" id="SSF48317">
    <property type="entry name" value="Acid phosphatase/Vanadium-dependent haloperoxidase"/>
    <property type="match status" value="1"/>
</dbReference>
<dbReference type="Pfam" id="PF01569">
    <property type="entry name" value="PAP2"/>
    <property type="match status" value="1"/>
</dbReference>
<gene>
    <name evidence="3" type="ORF">PKOR_18330</name>
</gene>
<keyword evidence="1" id="KW-1133">Transmembrane helix</keyword>
<reference evidence="3 4" key="1">
    <citation type="journal article" date="2015" name="Sci. Rep.">
        <title>Unraveling adaptation of Pontibacter korlensis to radiation and infertility in desert through complete genome and comparative transcriptomic analysis.</title>
        <authorList>
            <person name="Dai J."/>
            <person name="Dai W."/>
            <person name="Qiu C."/>
            <person name="Yang Z."/>
            <person name="Zhang Y."/>
            <person name="Zhou M."/>
            <person name="Zhang L."/>
            <person name="Fang C."/>
            <person name="Gao Q."/>
            <person name="Yang Q."/>
            <person name="Li X."/>
            <person name="Wang Z."/>
            <person name="Wang Z."/>
            <person name="Jia Z."/>
            <person name="Chen X."/>
        </authorList>
    </citation>
    <scope>NUCLEOTIDE SEQUENCE [LARGE SCALE GENOMIC DNA]</scope>
    <source>
        <strain evidence="3 4">X14-1T</strain>
    </source>
</reference>
<feature type="domain" description="Phosphatidic acid phosphatase type 2/haloperoxidase" evidence="2">
    <location>
        <begin position="57"/>
        <end position="176"/>
    </location>
</feature>
<proteinExistence type="predicted"/>
<dbReference type="STRING" id="400092.PKOR_18330"/>
<feature type="transmembrane region" description="Helical" evidence="1">
    <location>
        <begin position="107"/>
        <end position="126"/>
    </location>
</feature>
<feature type="transmembrane region" description="Helical" evidence="1">
    <location>
        <begin position="34"/>
        <end position="50"/>
    </location>
</feature>
<dbReference type="OrthoDB" id="9789113at2"/>
<keyword evidence="4" id="KW-1185">Reference proteome</keyword>
<organism evidence="3 4">
    <name type="scientific">Pontibacter korlensis</name>
    <dbReference type="NCBI Taxonomy" id="400092"/>
    <lineage>
        <taxon>Bacteria</taxon>
        <taxon>Pseudomonadati</taxon>
        <taxon>Bacteroidota</taxon>
        <taxon>Cytophagia</taxon>
        <taxon>Cytophagales</taxon>
        <taxon>Hymenobacteraceae</taxon>
        <taxon>Pontibacter</taxon>
    </lineage>
</organism>
<dbReference type="Proteomes" id="UP000033109">
    <property type="component" value="Chromosome"/>
</dbReference>
<feature type="transmembrane region" description="Helical" evidence="1">
    <location>
        <begin position="161"/>
        <end position="182"/>
    </location>
</feature>
<keyword evidence="1" id="KW-0472">Membrane</keyword>
<evidence type="ECO:0000313" key="4">
    <source>
        <dbReference type="Proteomes" id="UP000033109"/>
    </source>
</evidence>
<dbReference type="HOGENOM" id="CLU_072573_10_0_10"/>
<evidence type="ECO:0000313" key="3">
    <source>
        <dbReference type="EMBL" id="AKD04697.1"/>
    </source>
</evidence>
<dbReference type="Gene3D" id="1.20.144.10">
    <property type="entry name" value="Phosphatidic acid phosphatase type 2/haloperoxidase"/>
    <property type="match status" value="2"/>
</dbReference>
<sequence length="191" mass="22054">MVETLKQLDRDLFIQLNEMHGPFWDAVMVFMSDKYVWIPFYLALIGYLVWRYRRKSILMILLVLVAIGLSDFVASGIMKPYFMRLRPCHDPTLTGLINIVEGCGGKFGFISSHAANTFALAAFFNLILSDRYFIFKILLVVWAVIVTYSRIYLGVHFPGDVLLGALLGMLMAYLCSLMYTRLVNKYTYFQR</sequence>
<accession>A0A0E3UXZ8</accession>
<feature type="transmembrane region" description="Helical" evidence="1">
    <location>
        <begin position="133"/>
        <end position="155"/>
    </location>
</feature>
<dbReference type="SMART" id="SM00014">
    <property type="entry name" value="acidPPc"/>
    <property type="match status" value="1"/>
</dbReference>
<dbReference type="RefSeq" id="WP_046312579.1">
    <property type="nucleotide sequence ID" value="NZ_CBCSCY010000008.1"/>
</dbReference>
<protein>
    <submittedName>
        <fullName evidence="3">PA-phosphatase</fullName>
    </submittedName>
</protein>
<dbReference type="PATRIC" id="fig|400092.3.peg.4014"/>
<dbReference type="InterPro" id="IPR000326">
    <property type="entry name" value="PAP2/HPO"/>
</dbReference>
<dbReference type="PANTHER" id="PTHR14969">
    <property type="entry name" value="SPHINGOSINE-1-PHOSPHATE PHOSPHOHYDROLASE"/>
    <property type="match status" value="1"/>
</dbReference>
<dbReference type="EMBL" id="CP009621">
    <property type="protein sequence ID" value="AKD04697.1"/>
    <property type="molecule type" value="Genomic_DNA"/>
</dbReference>
<dbReference type="KEGG" id="pko:PKOR_18330"/>
<keyword evidence="1" id="KW-0812">Transmembrane</keyword>
<dbReference type="InterPro" id="IPR036938">
    <property type="entry name" value="PAP2/HPO_sf"/>
</dbReference>
<evidence type="ECO:0000259" key="2">
    <source>
        <dbReference type="SMART" id="SM00014"/>
    </source>
</evidence>
<feature type="transmembrane region" description="Helical" evidence="1">
    <location>
        <begin position="57"/>
        <end position="77"/>
    </location>
</feature>